<dbReference type="InterPro" id="IPR013005">
    <property type="entry name" value="Ribosomal_uL4-like"/>
</dbReference>
<evidence type="ECO:0000256" key="4">
    <source>
        <dbReference type="ARBA" id="ARBA00035244"/>
    </source>
</evidence>
<dbReference type="Pfam" id="PF00573">
    <property type="entry name" value="Ribosomal_L4"/>
    <property type="match status" value="1"/>
</dbReference>
<accession>A0A2H0TFC0</accession>
<dbReference type="Proteomes" id="UP000229383">
    <property type="component" value="Unassembled WGS sequence"/>
</dbReference>
<evidence type="ECO:0000256" key="3">
    <source>
        <dbReference type="ARBA" id="ARBA00023274"/>
    </source>
</evidence>
<comment type="function">
    <text evidence="5">One of the primary rRNA binding proteins, this protein initially binds near the 5'-end of the 23S rRNA. It is important during the early stages of 50S assembly. It makes multiple contacts with different domains of the 23S rRNA in the assembled 50S subunit and ribosome.</text>
</comment>
<dbReference type="GO" id="GO:0003735">
    <property type="term" value="F:structural constituent of ribosome"/>
    <property type="evidence" value="ECO:0007669"/>
    <property type="project" value="InterPro"/>
</dbReference>
<name>A0A2H0TFC0_9BACT</name>
<dbReference type="GO" id="GO:0005840">
    <property type="term" value="C:ribosome"/>
    <property type="evidence" value="ECO:0007669"/>
    <property type="project" value="UniProtKB-KW"/>
</dbReference>
<dbReference type="EMBL" id="PFCN01000030">
    <property type="protein sequence ID" value="PIR70243.1"/>
    <property type="molecule type" value="Genomic_DNA"/>
</dbReference>
<evidence type="ECO:0000256" key="2">
    <source>
        <dbReference type="ARBA" id="ARBA00022980"/>
    </source>
</evidence>
<dbReference type="GO" id="GO:0019843">
    <property type="term" value="F:rRNA binding"/>
    <property type="evidence" value="ECO:0007669"/>
    <property type="project" value="UniProtKB-UniRule"/>
</dbReference>
<keyword evidence="2 5" id="KW-0689">Ribosomal protein</keyword>
<dbReference type="PANTHER" id="PTHR10746">
    <property type="entry name" value="50S RIBOSOMAL PROTEIN L4"/>
    <property type="match status" value="1"/>
</dbReference>
<keyword evidence="5" id="KW-0699">rRNA-binding</keyword>
<comment type="function">
    <text evidence="5">Forms part of the polypeptide exit tunnel.</text>
</comment>
<dbReference type="InterPro" id="IPR002136">
    <property type="entry name" value="Ribosomal_uL4"/>
</dbReference>
<evidence type="ECO:0000256" key="1">
    <source>
        <dbReference type="ARBA" id="ARBA00010528"/>
    </source>
</evidence>
<comment type="caution">
    <text evidence="7">The sequence shown here is derived from an EMBL/GenBank/DDBJ whole genome shotgun (WGS) entry which is preliminary data.</text>
</comment>
<dbReference type="GO" id="GO:1990904">
    <property type="term" value="C:ribonucleoprotein complex"/>
    <property type="evidence" value="ECO:0007669"/>
    <property type="project" value="UniProtKB-KW"/>
</dbReference>
<dbReference type="SUPFAM" id="SSF52166">
    <property type="entry name" value="Ribosomal protein L4"/>
    <property type="match status" value="1"/>
</dbReference>
<evidence type="ECO:0000256" key="6">
    <source>
        <dbReference type="SAM" id="MobiDB-lite"/>
    </source>
</evidence>
<evidence type="ECO:0000313" key="7">
    <source>
        <dbReference type="EMBL" id="PIR70243.1"/>
    </source>
</evidence>
<dbReference type="GO" id="GO:0006412">
    <property type="term" value="P:translation"/>
    <property type="evidence" value="ECO:0007669"/>
    <property type="project" value="UniProtKB-UniRule"/>
</dbReference>
<feature type="region of interest" description="Disordered" evidence="6">
    <location>
        <begin position="42"/>
        <end position="89"/>
    </location>
</feature>
<keyword evidence="5" id="KW-0694">RNA-binding</keyword>
<sequence>MKADIYNLEGEKTKKMDLSDSVFNLAWNQELVWQVFESERSNRRRGTANAKTRGEVRGGGIKPWKQKGTGRARHGSIRSPIWRGGGVTHGPLKEKDYSKKINKKMKKKALFVVLSQKMRDGEIFIFDNINFETGRTKNAASFFKTINKKEEFKALKQKRSILIPLASPNTATTRALRNIPGVRVDEARNVDLSGVLNTRYIFLPKESIKALESRATVISQN</sequence>
<dbReference type="Gene3D" id="3.40.1370.10">
    <property type="match status" value="1"/>
</dbReference>
<comment type="similarity">
    <text evidence="1 5">Belongs to the universal ribosomal protein uL4 family.</text>
</comment>
<evidence type="ECO:0000313" key="8">
    <source>
        <dbReference type="Proteomes" id="UP000229383"/>
    </source>
</evidence>
<evidence type="ECO:0000256" key="5">
    <source>
        <dbReference type="HAMAP-Rule" id="MF_01328"/>
    </source>
</evidence>
<dbReference type="AlphaFoldDB" id="A0A2H0TFC0"/>
<proteinExistence type="inferred from homology"/>
<organism evidence="7 8">
    <name type="scientific">Candidatus Niyogibacteria bacterium CG10_big_fil_rev_8_21_14_0_10_42_19</name>
    <dbReference type="NCBI Taxonomy" id="1974725"/>
    <lineage>
        <taxon>Bacteria</taxon>
        <taxon>Candidatus Niyogiibacteriota</taxon>
    </lineage>
</organism>
<protein>
    <recommendedName>
        <fullName evidence="4 5">Large ribosomal subunit protein uL4</fullName>
    </recommendedName>
</protein>
<comment type="subunit">
    <text evidence="5">Part of the 50S ribosomal subunit.</text>
</comment>
<dbReference type="NCBIfam" id="TIGR03953">
    <property type="entry name" value="rplD_bact"/>
    <property type="match status" value="1"/>
</dbReference>
<feature type="compositionally biased region" description="Basic residues" evidence="6">
    <location>
        <begin position="64"/>
        <end position="76"/>
    </location>
</feature>
<gene>
    <name evidence="5" type="primary">rplD</name>
    <name evidence="7" type="ORF">COU46_02420</name>
</gene>
<reference evidence="8" key="1">
    <citation type="submission" date="2017-09" db="EMBL/GenBank/DDBJ databases">
        <title>Depth-based differentiation of microbial function through sediment-hosted aquifers and enrichment of novel symbionts in the deep terrestrial subsurface.</title>
        <authorList>
            <person name="Probst A.J."/>
            <person name="Ladd B."/>
            <person name="Jarett J.K."/>
            <person name="Geller-Mcgrath D.E."/>
            <person name="Sieber C.M.K."/>
            <person name="Emerson J.B."/>
            <person name="Anantharaman K."/>
            <person name="Thomas B.C."/>
            <person name="Malmstrom R."/>
            <person name="Stieglmeier M."/>
            <person name="Klingl A."/>
            <person name="Woyke T."/>
            <person name="Ryan C.M."/>
            <person name="Banfield J.F."/>
        </authorList>
    </citation>
    <scope>NUCLEOTIDE SEQUENCE [LARGE SCALE GENOMIC DNA]</scope>
</reference>
<keyword evidence="3 5" id="KW-0687">Ribonucleoprotein</keyword>
<dbReference type="InterPro" id="IPR023574">
    <property type="entry name" value="Ribosomal_uL4_dom_sf"/>
</dbReference>
<dbReference type="HAMAP" id="MF_01328_B">
    <property type="entry name" value="Ribosomal_uL4_B"/>
    <property type="match status" value="1"/>
</dbReference>
<dbReference type="PANTHER" id="PTHR10746:SF6">
    <property type="entry name" value="LARGE RIBOSOMAL SUBUNIT PROTEIN UL4M"/>
    <property type="match status" value="1"/>
</dbReference>